<evidence type="ECO:0000256" key="7">
    <source>
        <dbReference type="SAM" id="Phobius"/>
    </source>
</evidence>
<dbReference type="GO" id="GO:0034755">
    <property type="term" value="P:iron ion transmembrane transport"/>
    <property type="evidence" value="ECO:0007669"/>
    <property type="project" value="TreeGrafter"/>
</dbReference>
<dbReference type="PANTHER" id="PTHR11706:SF33">
    <property type="entry name" value="NATURAL RESISTANCE-ASSOCIATED MACROPHAGE PROTEIN 2"/>
    <property type="match status" value="1"/>
</dbReference>
<dbReference type="AlphaFoldDB" id="A0A150X5T2"/>
<dbReference type="GO" id="GO:0015293">
    <property type="term" value="F:symporter activity"/>
    <property type="evidence" value="ECO:0007669"/>
    <property type="project" value="UniProtKB-KW"/>
</dbReference>
<feature type="transmembrane region" description="Helical" evidence="7">
    <location>
        <begin position="181"/>
        <end position="205"/>
    </location>
</feature>
<evidence type="ECO:0008006" key="10">
    <source>
        <dbReference type="Google" id="ProtNLM"/>
    </source>
</evidence>
<dbReference type="PANTHER" id="PTHR11706">
    <property type="entry name" value="SOLUTE CARRIER PROTEIN FAMILY 11 MEMBER"/>
    <property type="match status" value="1"/>
</dbReference>
<dbReference type="InterPro" id="IPR001046">
    <property type="entry name" value="NRAMP_fam"/>
</dbReference>
<dbReference type="STRING" id="333140.AWW68_15545"/>
<reference evidence="8 9" key="1">
    <citation type="submission" date="2016-01" db="EMBL/GenBank/DDBJ databases">
        <title>Genome sequencing of Roseivirga spongicola UST030701-084.</title>
        <authorList>
            <person name="Selvaratnam C."/>
            <person name="Thevarajoo S."/>
            <person name="Goh K.M."/>
            <person name="Ee R."/>
            <person name="Chan K.-G."/>
            <person name="Chong C.S."/>
        </authorList>
    </citation>
    <scope>NUCLEOTIDE SEQUENCE [LARGE SCALE GENOMIC DNA]</scope>
    <source>
        <strain evidence="8 9">UST030701-084</strain>
    </source>
</reference>
<feature type="transmembrane region" description="Helical" evidence="7">
    <location>
        <begin position="114"/>
        <end position="133"/>
    </location>
</feature>
<feature type="transmembrane region" description="Helical" evidence="7">
    <location>
        <begin position="80"/>
        <end position="108"/>
    </location>
</feature>
<dbReference type="GO" id="GO:0005886">
    <property type="term" value="C:plasma membrane"/>
    <property type="evidence" value="ECO:0007669"/>
    <property type="project" value="TreeGrafter"/>
</dbReference>
<feature type="transmembrane region" description="Helical" evidence="7">
    <location>
        <begin position="258"/>
        <end position="286"/>
    </location>
</feature>
<dbReference type="PRINTS" id="PR00447">
    <property type="entry name" value="NATRESASSCMP"/>
</dbReference>
<comment type="subcellular location">
    <subcellularLocation>
        <location evidence="1">Membrane</location>
        <topology evidence="1">Multi-pass membrane protein</topology>
    </subcellularLocation>
</comment>
<feature type="transmembrane region" description="Helical" evidence="7">
    <location>
        <begin position="142"/>
        <end position="161"/>
    </location>
</feature>
<proteinExistence type="predicted"/>
<name>A0A150X5T2_9BACT</name>
<evidence type="ECO:0000256" key="2">
    <source>
        <dbReference type="ARBA" id="ARBA00022448"/>
    </source>
</evidence>
<dbReference type="Proteomes" id="UP000075606">
    <property type="component" value="Unassembled WGS sequence"/>
</dbReference>
<sequence>MKSKFWNYIFWLVIAAAFIGPGTVTTAASAGANYQLQLLWALLFSTLACIVVQEASARITIVSGKSLGQAIKDRFSNSSFVWFIGISIFLGCLAYEAGNILGAISGLALLNFGIPQWVFTAIIAGVSFLLLYFEKTKSVPQILGALVAIMGLGLFYAAFNVDVKWNELLTGLFVPQLPEGSTLIVLGLIGTTIVPYNIFLGSGLAEGKELKSVRSGLIFSILLGGFISMAVVVVGTSVNGQFSFENLFNQLISDHGKVMGYAFAFGLFGAGFTSTITAALAGALTIRSVHPKGNSWSDQSLKFRRFWMAIILIGFGFGVSGIKPIPVIIAAQAANGLILPVLTFALCILCNSKLLLSHKNGMWLNLAMMVTLFATSILGLINVSKAFHAIVGIDFSFTGVNQWIIVTLSIAVVTFTVFQIQKERRVNI</sequence>
<feature type="transmembrane region" description="Helical" evidence="7">
    <location>
        <begin position="217"/>
        <end position="238"/>
    </location>
</feature>
<feature type="transmembrane region" description="Helical" evidence="7">
    <location>
        <begin position="337"/>
        <end position="356"/>
    </location>
</feature>
<keyword evidence="2" id="KW-0813">Transport</keyword>
<feature type="transmembrane region" description="Helical" evidence="7">
    <location>
        <begin position="363"/>
        <end position="383"/>
    </location>
</feature>
<dbReference type="GO" id="GO:0005384">
    <property type="term" value="F:manganese ion transmembrane transporter activity"/>
    <property type="evidence" value="ECO:0007669"/>
    <property type="project" value="TreeGrafter"/>
</dbReference>
<evidence type="ECO:0000256" key="6">
    <source>
        <dbReference type="ARBA" id="ARBA00023136"/>
    </source>
</evidence>
<comment type="caution">
    <text evidence="8">The sequence shown here is derived from an EMBL/GenBank/DDBJ whole genome shotgun (WGS) entry which is preliminary data.</text>
</comment>
<dbReference type="RefSeq" id="WP_068223456.1">
    <property type="nucleotide sequence ID" value="NZ_CP139724.1"/>
</dbReference>
<gene>
    <name evidence="8" type="ORF">AWW68_15545</name>
</gene>
<dbReference type="Pfam" id="PF01566">
    <property type="entry name" value="Nramp"/>
    <property type="match status" value="1"/>
</dbReference>
<feature type="transmembrane region" description="Helical" evidence="7">
    <location>
        <begin position="37"/>
        <end position="59"/>
    </location>
</feature>
<organism evidence="8 9">
    <name type="scientific">Roseivirga spongicola</name>
    <dbReference type="NCBI Taxonomy" id="333140"/>
    <lineage>
        <taxon>Bacteria</taxon>
        <taxon>Pseudomonadati</taxon>
        <taxon>Bacteroidota</taxon>
        <taxon>Cytophagia</taxon>
        <taxon>Cytophagales</taxon>
        <taxon>Roseivirgaceae</taxon>
        <taxon>Roseivirga</taxon>
    </lineage>
</organism>
<dbReference type="NCBIfam" id="NF037982">
    <property type="entry name" value="Nramp_1"/>
    <property type="match status" value="1"/>
</dbReference>
<evidence type="ECO:0000313" key="9">
    <source>
        <dbReference type="Proteomes" id="UP000075606"/>
    </source>
</evidence>
<feature type="transmembrane region" description="Helical" evidence="7">
    <location>
        <begin position="403"/>
        <end position="420"/>
    </location>
</feature>
<keyword evidence="4" id="KW-0769">Symport</keyword>
<evidence type="ECO:0000256" key="1">
    <source>
        <dbReference type="ARBA" id="ARBA00004141"/>
    </source>
</evidence>
<keyword evidence="3 7" id="KW-0812">Transmembrane</keyword>
<keyword evidence="9" id="KW-1185">Reference proteome</keyword>
<evidence type="ECO:0000256" key="4">
    <source>
        <dbReference type="ARBA" id="ARBA00022847"/>
    </source>
</evidence>
<keyword evidence="5 7" id="KW-1133">Transmembrane helix</keyword>
<dbReference type="GO" id="GO:0015086">
    <property type="term" value="F:cadmium ion transmembrane transporter activity"/>
    <property type="evidence" value="ECO:0007669"/>
    <property type="project" value="TreeGrafter"/>
</dbReference>
<dbReference type="EMBL" id="LRPC01000028">
    <property type="protein sequence ID" value="KYG74070.1"/>
    <property type="molecule type" value="Genomic_DNA"/>
</dbReference>
<protein>
    <recommendedName>
        <fullName evidence="10">Manganese transporter</fullName>
    </recommendedName>
</protein>
<accession>A0A150X5T2</accession>
<evidence type="ECO:0000256" key="5">
    <source>
        <dbReference type="ARBA" id="ARBA00022989"/>
    </source>
</evidence>
<keyword evidence="6 7" id="KW-0472">Membrane</keyword>
<evidence type="ECO:0000256" key="3">
    <source>
        <dbReference type="ARBA" id="ARBA00022692"/>
    </source>
</evidence>
<dbReference type="OrthoDB" id="9787548at2"/>
<evidence type="ECO:0000313" key="8">
    <source>
        <dbReference type="EMBL" id="KYG74070.1"/>
    </source>
</evidence>
<feature type="transmembrane region" description="Helical" evidence="7">
    <location>
        <begin position="306"/>
        <end position="331"/>
    </location>
</feature>